<accession>F8CN71</accession>
<dbReference type="HOGENOM" id="CLU_015114_4_0_7"/>
<evidence type="ECO:0000256" key="3">
    <source>
        <dbReference type="ARBA" id="ARBA00022989"/>
    </source>
</evidence>
<dbReference type="STRING" id="483219.LILAB_35880"/>
<feature type="transmembrane region" description="Helical" evidence="5">
    <location>
        <begin position="205"/>
        <end position="226"/>
    </location>
</feature>
<dbReference type="PANTHER" id="PTHR11040">
    <property type="entry name" value="ZINC/IRON TRANSPORTER"/>
    <property type="match status" value="1"/>
</dbReference>
<comment type="subcellular location">
    <subcellularLocation>
        <location evidence="1">Membrane</location>
        <topology evidence="1">Multi-pass membrane protein</topology>
    </subcellularLocation>
</comment>
<proteinExistence type="predicted"/>
<evidence type="ECO:0000313" key="6">
    <source>
        <dbReference type="EMBL" id="AEI69055.1"/>
    </source>
</evidence>
<evidence type="ECO:0000313" key="7">
    <source>
        <dbReference type="Proteomes" id="UP000000488"/>
    </source>
</evidence>
<gene>
    <name evidence="6" type="ordered locus">LILAB_35880</name>
</gene>
<keyword evidence="3 5" id="KW-1133">Transmembrane helix</keyword>
<reference evidence="6 7" key="1">
    <citation type="journal article" date="2011" name="J. Bacteriol.">
        <title>Genome sequence of the halotolerant marine bacterium Myxococcus fulvus HW-1.</title>
        <authorList>
            <person name="Li Z.F."/>
            <person name="Li X."/>
            <person name="Liu H."/>
            <person name="Liu X."/>
            <person name="Han K."/>
            <person name="Wu Z.H."/>
            <person name="Hu W."/>
            <person name="Li F.F."/>
            <person name="Li Y.Z."/>
        </authorList>
    </citation>
    <scope>NUCLEOTIDE SEQUENCE [LARGE SCALE GENOMIC DNA]</scope>
    <source>
        <strain evidence="7">ATCC BAA-855 / HW-1</strain>
    </source>
</reference>
<dbReference type="Pfam" id="PF02535">
    <property type="entry name" value="Zip"/>
    <property type="match status" value="1"/>
</dbReference>
<dbReference type="GO" id="GO:0016020">
    <property type="term" value="C:membrane"/>
    <property type="evidence" value="ECO:0007669"/>
    <property type="project" value="UniProtKB-SubCell"/>
</dbReference>
<evidence type="ECO:0000256" key="4">
    <source>
        <dbReference type="ARBA" id="ARBA00023136"/>
    </source>
</evidence>
<evidence type="ECO:0000256" key="1">
    <source>
        <dbReference type="ARBA" id="ARBA00004141"/>
    </source>
</evidence>
<protein>
    <submittedName>
        <fullName evidence="6">Zinc/iron ABC transporter permease</fullName>
    </submittedName>
</protein>
<evidence type="ECO:0000256" key="5">
    <source>
        <dbReference type="SAM" id="Phobius"/>
    </source>
</evidence>
<sequence length="263" mass="27497">MSPVLATVALYSLIIVLGALAGAVVVVLNDRPTHLVRFLAFAAGVMLGAAFFHMLPEAYLGGGWWAFALVPAGFAFLLVLERYLVAHAGEDISPGGDTVAGTGHEVHPGHVLGLTAFLGLSTHTLFDGIALGSAVEEGVGGMALLAIVAHKVPSALSLASILKTEGRSKASILSLSTLYGMMVPAGALLYYAFDAMLQFESLAAKALAFSAGTFLYIAVSDLLPHVHRHGKDQPGRNILALFVGLLLMFLLARLMGHPEHPGH</sequence>
<dbReference type="AlphaFoldDB" id="F8CN71"/>
<keyword evidence="2 5" id="KW-0812">Transmembrane</keyword>
<keyword evidence="4 5" id="KW-0472">Membrane</keyword>
<name>F8CN71_MYXFH</name>
<feature type="transmembrane region" description="Helical" evidence="5">
    <location>
        <begin position="172"/>
        <end position="193"/>
    </location>
</feature>
<feature type="transmembrane region" description="Helical" evidence="5">
    <location>
        <begin position="35"/>
        <end position="56"/>
    </location>
</feature>
<dbReference type="eggNOG" id="COG0428">
    <property type="taxonomic scope" value="Bacteria"/>
</dbReference>
<dbReference type="PANTHER" id="PTHR11040:SF44">
    <property type="entry name" value="PROTEIN ZNTC-RELATED"/>
    <property type="match status" value="1"/>
</dbReference>
<feature type="transmembrane region" description="Helical" evidence="5">
    <location>
        <begin position="62"/>
        <end position="80"/>
    </location>
</feature>
<dbReference type="EMBL" id="CP002830">
    <property type="protein sequence ID" value="AEI69055.1"/>
    <property type="molecule type" value="Genomic_DNA"/>
</dbReference>
<organism evidence="6 7">
    <name type="scientific">Myxococcus fulvus (strain ATCC BAA-855 / HW-1)</name>
    <dbReference type="NCBI Taxonomy" id="483219"/>
    <lineage>
        <taxon>Bacteria</taxon>
        <taxon>Pseudomonadati</taxon>
        <taxon>Myxococcota</taxon>
        <taxon>Myxococcia</taxon>
        <taxon>Myxococcales</taxon>
        <taxon>Cystobacterineae</taxon>
        <taxon>Myxococcaceae</taxon>
        <taxon>Myxococcus</taxon>
    </lineage>
</organism>
<feature type="transmembrane region" description="Helical" evidence="5">
    <location>
        <begin position="238"/>
        <end position="256"/>
    </location>
</feature>
<dbReference type="Proteomes" id="UP000000488">
    <property type="component" value="Chromosome"/>
</dbReference>
<dbReference type="InterPro" id="IPR003689">
    <property type="entry name" value="ZIP"/>
</dbReference>
<feature type="transmembrane region" description="Helical" evidence="5">
    <location>
        <begin position="6"/>
        <end position="28"/>
    </location>
</feature>
<evidence type="ECO:0000256" key="2">
    <source>
        <dbReference type="ARBA" id="ARBA00022692"/>
    </source>
</evidence>
<dbReference type="KEGG" id="mfu:LILAB_35880"/>
<dbReference type="GO" id="GO:0005385">
    <property type="term" value="F:zinc ion transmembrane transporter activity"/>
    <property type="evidence" value="ECO:0007669"/>
    <property type="project" value="TreeGrafter"/>
</dbReference>